<dbReference type="Proteomes" id="UP000263094">
    <property type="component" value="Unassembled WGS sequence"/>
</dbReference>
<keyword evidence="4" id="KW-1185">Reference proteome</keyword>
<evidence type="ECO:0000256" key="1">
    <source>
        <dbReference type="SAM" id="MobiDB-lite"/>
    </source>
</evidence>
<organism evidence="3 4">
    <name type="scientific">Streptomyces triticagri</name>
    <dbReference type="NCBI Taxonomy" id="2293568"/>
    <lineage>
        <taxon>Bacteria</taxon>
        <taxon>Bacillati</taxon>
        <taxon>Actinomycetota</taxon>
        <taxon>Actinomycetes</taxon>
        <taxon>Kitasatosporales</taxon>
        <taxon>Streptomycetaceae</taxon>
        <taxon>Streptomyces</taxon>
    </lineage>
</organism>
<dbReference type="AlphaFoldDB" id="A0A372M502"/>
<dbReference type="RefSeq" id="WP_128556408.1">
    <property type="nucleotide sequence ID" value="NZ_QUAK01000077.1"/>
</dbReference>
<comment type="caution">
    <text evidence="3">The sequence shown here is derived from an EMBL/GenBank/DDBJ whole genome shotgun (WGS) entry which is preliminary data.</text>
</comment>
<dbReference type="Pfam" id="PF14472">
    <property type="entry name" value="DUF4429"/>
    <property type="match status" value="2"/>
</dbReference>
<gene>
    <name evidence="3" type="ORF">DY218_14420</name>
</gene>
<feature type="domain" description="DUF4429" evidence="2">
    <location>
        <begin position="11"/>
        <end position="105"/>
    </location>
</feature>
<name>A0A372M502_9ACTN</name>
<evidence type="ECO:0000313" key="4">
    <source>
        <dbReference type="Proteomes" id="UP000263094"/>
    </source>
</evidence>
<protein>
    <submittedName>
        <fullName evidence="3">DUF4429 domain-containing protein</fullName>
    </submittedName>
</protein>
<proteinExistence type="predicted"/>
<feature type="domain" description="DUF4429" evidence="2">
    <location>
        <begin position="139"/>
        <end position="228"/>
    </location>
</feature>
<dbReference type="EMBL" id="QUAK01000077">
    <property type="protein sequence ID" value="RFU86008.1"/>
    <property type="molecule type" value="Genomic_DNA"/>
</dbReference>
<evidence type="ECO:0000259" key="2">
    <source>
        <dbReference type="Pfam" id="PF14472"/>
    </source>
</evidence>
<accession>A0A372M502</accession>
<evidence type="ECO:0000313" key="3">
    <source>
        <dbReference type="EMBL" id="RFU86008.1"/>
    </source>
</evidence>
<sequence>MAEIIQRDGTWVFDGELLRISPGLHRSVPLLRQSYGAITVPLEAMAGITFEPERRTGWLRVQLRDGADPLLQATGGRLPGLTDPYRLAVDTSHGAVAEYIAQEVRRTLLLEQIPDAPTSGYLLPGPTVPISVRCSDGTVSFDGYRIRIDWSDTSDRIKRVTGPRIFGIDALTGVEWLPNTGTEEGCLRFLTKDSAFSKLPPEKDPYALDLWGNPRKDMLTVLVATAVTARLPHPSGRSASGERDGPATGPRQAREPADHDVLLRRLRETGALHREGVLDEAEFALVKGAILRGFEDPPRD</sequence>
<dbReference type="OrthoDB" id="3698908at2"/>
<dbReference type="InterPro" id="IPR027860">
    <property type="entry name" value="DUF4429"/>
</dbReference>
<reference evidence="3 4" key="1">
    <citation type="submission" date="2018-08" db="EMBL/GenBank/DDBJ databases">
        <title>Isolation, diversity and antifungal activity of Actinobacteria from wheat.</title>
        <authorList>
            <person name="Han C."/>
        </authorList>
    </citation>
    <scope>NUCLEOTIDE SEQUENCE [LARGE SCALE GENOMIC DNA]</scope>
    <source>
        <strain evidence="3 4">NEAU-YY421</strain>
    </source>
</reference>
<feature type="region of interest" description="Disordered" evidence="1">
    <location>
        <begin position="232"/>
        <end position="260"/>
    </location>
</feature>